<keyword evidence="2" id="KW-0472">Membrane</keyword>
<keyword evidence="4" id="KW-1185">Reference proteome</keyword>
<keyword evidence="2" id="KW-1133">Transmembrane helix</keyword>
<accession>A0AAV4REC1</accession>
<gene>
    <name evidence="3" type="ORF">CDAR_244211</name>
</gene>
<organism evidence="3 4">
    <name type="scientific">Caerostris darwini</name>
    <dbReference type="NCBI Taxonomy" id="1538125"/>
    <lineage>
        <taxon>Eukaryota</taxon>
        <taxon>Metazoa</taxon>
        <taxon>Ecdysozoa</taxon>
        <taxon>Arthropoda</taxon>
        <taxon>Chelicerata</taxon>
        <taxon>Arachnida</taxon>
        <taxon>Araneae</taxon>
        <taxon>Araneomorphae</taxon>
        <taxon>Entelegynae</taxon>
        <taxon>Araneoidea</taxon>
        <taxon>Araneidae</taxon>
        <taxon>Caerostris</taxon>
    </lineage>
</organism>
<protein>
    <submittedName>
        <fullName evidence="3">Uncharacterized protein</fullName>
    </submittedName>
</protein>
<proteinExistence type="predicted"/>
<dbReference type="EMBL" id="BPLQ01006072">
    <property type="protein sequence ID" value="GIY19825.1"/>
    <property type="molecule type" value="Genomic_DNA"/>
</dbReference>
<dbReference type="Proteomes" id="UP001054837">
    <property type="component" value="Unassembled WGS sequence"/>
</dbReference>
<evidence type="ECO:0000256" key="1">
    <source>
        <dbReference type="SAM" id="MobiDB-lite"/>
    </source>
</evidence>
<feature type="region of interest" description="Disordered" evidence="1">
    <location>
        <begin position="20"/>
        <end position="79"/>
    </location>
</feature>
<keyword evidence="2" id="KW-0812">Transmembrane</keyword>
<reference evidence="3 4" key="1">
    <citation type="submission" date="2021-06" db="EMBL/GenBank/DDBJ databases">
        <title>Caerostris darwini draft genome.</title>
        <authorList>
            <person name="Kono N."/>
            <person name="Arakawa K."/>
        </authorList>
    </citation>
    <scope>NUCLEOTIDE SEQUENCE [LARGE SCALE GENOMIC DNA]</scope>
</reference>
<evidence type="ECO:0000313" key="3">
    <source>
        <dbReference type="EMBL" id="GIY19825.1"/>
    </source>
</evidence>
<sequence length="127" mass="14552">MVQGLNRQSQVFLTDRTAAVSVRSQHLTDPDESSFRHSRPMPGGRFSHRAWIHSLPPSAERTPPHRTPKQPRDETSSGEIKKRKLIIFSSFIYYMLPTSFSVYSIFASRQTDLTHHGAVVPNEEEYL</sequence>
<feature type="transmembrane region" description="Helical" evidence="2">
    <location>
        <begin position="85"/>
        <end position="106"/>
    </location>
</feature>
<evidence type="ECO:0000313" key="4">
    <source>
        <dbReference type="Proteomes" id="UP001054837"/>
    </source>
</evidence>
<name>A0AAV4REC1_9ARAC</name>
<dbReference type="AlphaFoldDB" id="A0AAV4REC1"/>
<feature type="compositionally biased region" description="Basic and acidic residues" evidence="1">
    <location>
        <begin position="26"/>
        <end position="35"/>
    </location>
</feature>
<evidence type="ECO:0000256" key="2">
    <source>
        <dbReference type="SAM" id="Phobius"/>
    </source>
</evidence>
<comment type="caution">
    <text evidence="3">The sequence shown here is derived from an EMBL/GenBank/DDBJ whole genome shotgun (WGS) entry which is preliminary data.</text>
</comment>